<feature type="region of interest" description="Disordered" evidence="1">
    <location>
        <begin position="402"/>
        <end position="485"/>
    </location>
</feature>
<feature type="compositionally biased region" description="Gly residues" evidence="1">
    <location>
        <begin position="410"/>
        <end position="444"/>
    </location>
</feature>
<feature type="compositionally biased region" description="Basic and acidic residues" evidence="1">
    <location>
        <begin position="173"/>
        <end position="183"/>
    </location>
</feature>
<dbReference type="EMBL" id="CAUYUJ010001113">
    <property type="protein sequence ID" value="CAK0794203.1"/>
    <property type="molecule type" value="Genomic_DNA"/>
</dbReference>
<evidence type="ECO:0008006" key="4">
    <source>
        <dbReference type="Google" id="ProtNLM"/>
    </source>
</evidence>
<comment type="caution">
    <text evidence="2">The sequence shown here is derived from an EMBL/GenBank/DDBJ whole genome shotgun (WGS) entry which is preliminary data.</text>
</comment>
<feature type="compositionally biased region" description="Low complexity" evidence="1">
    <location>
        <begin position="471"/>
        <end position="485"/>
    </location>
</feature>
<dbReference type="Proteomes" id="UP001189429">
    <property type="component" value="Unassembled WGS sequence"/>
</dbReference>
<evidence type="ECO:0000313" key="2">
    <source>
        <dbReference type="EMBL" id="CAK0794203.1"/>
    </source>
</evidence>
<name>A0ABN9PUG1_9DINO</name>
<protein>
    <recommendedName>
        <fullName evidence="4">Rad60/SUMO-like domain-containing protein</fullName>
    </recommendedName>
</protein>
<evidence type="ECO:0000256" key="1">
    <source>
        <dbReference type="SAM" id="MobiDB-lite"/>
    </source>
</evidence>
<feature type="region of interest" description="Disordered" evidence="1">
    <location>
        <begin position="352"/>
        <end position="372"/>
    </location>
</feature>
<accession>A0ABN9PUG1</accession>
<keyword evidence="3" id="KW-1185">Reference proteome</keyword>
<feature type="compositionally biased region" description="Low complexity" evidence="1">
    <location>
        <begin position="77"/>
        <end position="172"/>
    </location>
</feature>
<reference evidence="2" key="1">
    <citation type="submission" date="2023-10" db="EMBL/GenBank/DDBJ databases">
        <authorList>
            <person name="Chen Y."/>
            <person name="Shah S."/>
            <person name="Dougan E. K."/>
            <person name="Thang M."/>
            <person name="Chan C."/>
        </authorList>
    </citation>
    <scope>NUCLEOTIDE SEQUENCE [LARGE SCALE GENOMIC DNA]</scope>
</reference>
<proteinExistence type="predicted"/>
<evidence type="ECO:0000313" key="3">
    <source>
        <dbReference type="Proteomes" id="UP001189429"/>
    </source>
</evidence>
<feature type="region of interest" description="Disordered" evidence="1">
    <location>
        <begin position="72"/>
        <end position="186"/>
    </location>
</feature>
<organism evidence="2 3">
    <name type="scientific">Prorocentrum cordatum</name>
    <dbReference type="NCBI Taxonomy" id="2364126"/>
    <lineage>
        <taxon>Eukaryota</taxon>
        <taxon>Sar</taxon>
        <taxon>Alveolata</taxon>
        <taxon>Dinophyceae</taxon>
        <taxon>Prorocentrales</taxon>
        <taxon>Prorocentraceae</taxon>
        <taxon>Prorocentrum</taxon>
    </lineage>
</organism>
<gene>
    <name evidence="2" type="ORF">PCOR1329_LOCUS4272</name>
</gene>
<sequence length="485" mass="49413">MVMLKLLAVNGHSKSDVIAIDSSATGAELLAAIWDKFGWTFKAATFQNEGRARGKPLPLDLPLGDTLKDGATVTAQRNRGARPTTAAAAPARRAAATAAAPRSAAGSPRSRTRSSRSSGGSESSESSDNESASAEPDAPPRAAAAAPEAAPARAAAASSAAAPGVAGSSPRGAEADRLRKELAQARQEAAAAATALGERDAELATARAELAQARQEALDAEAAKERLETRSVHRVTAAKRARGGKFRLLRARAPGRTENRTCSARCAGLTTEGHRLTRETSELQAQVNYWATMYHGGQHVDGVDYPGKKELALQGQVALHQKNSAPGSARAIARAPGESPAQLLERLGTVRSEVRAQGSPSATGWRLRARSPQELHEKNARLLQENHELKLKAQACYSCSGRREQDQARGKGGGGKGQGKPRHGPGGAGGAPGGAAQGAGGKAGGNAQAASTAPGKAAPGQASGKGPGKRGSAAESAGGAPSNGF</sequence>